<keyword evidence="3" id="KW-1185">Reference proteome</keyword>
<evidence type="ECO:0000313" key="3">
    <source>
        <dbReference type="Proteomes" id="UP000056090"/>
    </source>
</evidence>
<proteinExistence type="predicted"/>
<protein>
    <submittedName>
        <fullName evidence="2">Uncharacterized protein</fullName>
    </submittedName>
</protein>
<accession>A0A075P672</accession>
<feature type="signal peptide" evidence="1">
    <location>
        <begin position="1"/>
        <end position="19"/>
    </location>
</feature>
<reference evidence="2 3" key="1">
    <citation type="submission" date="2014-06" db="EMBL/GenBank/DDBJ databases">
        <title>Genomes of Alteromonas australica, a world apart.</title>
        <authorList>
            <person name="Gonzaga A."/>
            <person name="Lopez-Perez M."/>
            <person name="Rodriguez-Valera F."/>
        </authorList>
    </citation>
    <scope>NUCLEOTIDE SEQUENCE [LARGE SCALE GENOMIC DNA]</scope>
    <source>
        <strain evidence="2 3">H 17</strain>
    </source>
</reference>
<evidence type="ECO:0000313" key="2">
    <source>
        <dbReference type="EMBL" id="AIF98787.1"/>
    </source>
</evidence>
<dbReference type="GeneID" id="78255033"/>
<evidence type="ECO:0000256" key="1">
    <source>
        <dbReference type="SAM" id="SignalP"/>
    </source>
</evidence>
<dbReference type="AlphaFoldDB" id="A0A075P672"/>
<dbReference type="RefSeq" id="WP_044056945.1">
    <property type="nucleotide sequence ID" value="NZ_CBCSKJ010000003.1"/>
</dbReference>
<dbReference type="KEGG" id="aal:EP13_08915"/>
<dbReference type="Proteomes" id="UP000056090">
    <property type="component" value="Chromosome"/>
</dbReference>
<feature type="chain" id="PRO_5001708876" evidence="1">
    <location>
        <begin position="20"/>
        <end position="139"/>
    </location>
</feature>
<keyword evidence="1" id="KW-0732">Signal</keyword>
<name>A0A075P672_9ALTE</name>
<sequence>MMRLFCCLLVLTALLPAYAAPTSAEPACSTNCVSVEQRGNFAVVTGYNAEGVEIYMETVSIDGETTQESGRGTLSDKNLKAITRTSQNTSIPLVDGASLQTTVTTFTESDRTLIIIVNAIYNTKNNLYAVDVVKKRARI</sequence>
<gene>
    <name evidence="2" type="ORF">EP13_08915</name>
</gene>
<dbReference type="EMBL" id="CP008849">
    <property type="protein sequence ID" value="AIF98787.1"/>
    <property type="molecule type" value="Genomic_DNA"/>
</dbReference>
<organism evidence="2 3">
    <name type="scientific">Alteromonas australica</name>
    <dbReference type="NCBI Taxonomy" id="589873"/>
    <lineage>
        <taxon>Bacteria</taxon>
        <taxon>Pseudomonadati</taxon>
        <taxon>Pseudomonadota</taxon>
        <taxon>Gammaproteobacteria</taxon>
        <taxon>Alteromonadales</taxon>
        <taxon>Alteromonadaceae</taxon>
        <taxon>Alteromonas/Salinimonas group</taxon>
        <taxon>Alteromonas</taxon>
    </lineage>
</organism>